<dbReference type="EMBL" id="JACHFL010000002">
    <property type="protein sequence ID" value="MBB5361785.1"/>
    <property type="molecule type" value="Genomic_DNA"/>
</dbReference>
<evidence type="ECO:0008006" key="3">
    <source>
        <dbReference type="Google" id="ProtNLM"/>
    </source>
</evidence>
<organism evidence="1 2">
    <name type="scientific">Deinococcus humi</name>
    <dbReference type="NCBI Taxonomy" id="662880"/>
    <lineage>
        <taxon>Bacteria</taxon>
        <taxon>Thermotogati</taxon>
        <taxon>Deinococcota</taxon>
        <taxon>Deinococci</taxon>
        <taxon>Deinococcales</taxon>
        <taxon>Deinococcaceae</taxon>
        <taxon>Deinococcus</taxon>
    </lineage>
</organism>
<keyword evidence="2" id="KW-1185">Reference proteome</keyword>
<name>A0A7W8NDN3_9DEIO</name>
<gene>
    <name evidence="1" type="ORF">HNQ08_000870</name>
</gene>
<evidence type="ECO:0000313" key="1">
    <source>
        <dbReference type="EMBL" id="MBB5361785.1"/>
    </source>
</evidence>
<protein>
    <recommendedName>
        <fullName evidence="3">Bacterial Ig domain-containing protein</fullName>
    </recommendedName>
</protein>
<dbReference type="Gene3D" id="2.60.40.10">
    <property type="entry name" value="Immunoglobulins"/>
    <property type="match status" value="1"/>
</dbReference>
<reference evidence="1 2" key="1">
    <citation type="submission" date="2020-08" db="EMBL/GenBank/DDBJ databases">
        <title>Genomic Encyclopedia of Type Strains, Phase IV (KMG-IV): sequencing the most valuable type-strain genomes for metagenomic binning, comparative biology and taxonomic classification.</title>
        <authorList>
            <person name="Goeker M."/>
        </authorList>
    </citation>
    <scope>NUCLEOTIDE SEQUENCE [LARGE SCALE GENOMIC DNA]</scope>
    <source>
        <strain evidence="1 2">DSM 27939</strain>
    </source>
</reference>
<dbReference type="AlphaFoldDB" id="A0A7W8NDN3"/>
<comment type="caution">
    <text evidence="1">The sequence shown here is derived from an EMBL/GenBank/DDBJ whole genome shotgun (WGS) entry which is preliminary data.</text>
</comment>
<dbReference type="RefSeq" id="WP_184127868.1">
    <property type="nucleotide sequence ID" value="NZ_JACHFL010000002.1"/>
</dbReference>
<dbReference type="InterPro" id="IPR013783">
    <property type="entry name" value="Ig-like_fold"/>
</dbReference>
<proteinExistence type="predicted"/>
<dbReference type="PROSITE" id="PS51257">
    <property type="entry name" value="PROKAR_LIPOPROTEIN"/>
    <property type="match status" value="1"/>
</dbReference>
<evidence type="ECO:0000313" key="2">
    <source>
        <dbReference type="Proteomes" id="UP000552709"/>
    </source>
</evidence>
<accession>A0A7W8NDN3</accession>
<dbReference type="Proteomes" id="UP000552709">
    <property type="component" value="Unassembled WGS sequence"/>
</dbReference>
<sequence>MRRPSFPPAAAPLPVLGLTLGLLLSGCARTTDTFKPRITISSTTGGEVTREKSFLVQGYVLDDIGVTQVTVDGKPIPILPGSRKLARFQFKTLIEGSQGKYTIAARDAAGNESTLVLPISVDTVKPTIQVTRFEKSGNNIRVSGVAGDNTGVAQVLVDGNRLNITPGPRVEFFAETTGIWADITVIDAAGNQATQRAR</sequence>